<dbReference type="EMBL" id="CP021455">
    <property type="protein sequence ID" value="ARU05883.1"/>
    <property type="molecule type" value="Genomic_DNA"/>
</dbReference>
<dbReference type="InterPro" id="IPR004561">
    <property type="entry name" value="IsoChor_synthase"/>
</dbReference>
<dbReference type="EC" id="5.4.4.2" evidence="3"/>
<name>A0A1Y0EQK8_9BURK</name>
<dbReference type="Pfam" id="PF00425">
    <property type="entry name" value="Chorismate_bind"/>
    <property type="match status" value="1"/>
</dbReference>
<evidence type="ECO:0000313" key="8">
    <source>
        <dbReference type="EMBL" id="ARU05883.1"/>
    </source>
</evidence>
<comment type="catalytic activity">
    <reaction evidence="1">
        <text>chorismate = isochorismate</text>
        <dbReference type="Rhea" id="RHEA:18985"/>
        <dbReference type="ChEBI" id="CHEBI:29748"/>
        <dbReference type="ChEBI" id="CHEBI:29780"/>
        <dbReference type="EC" id="5.4.4.2"/>
    </reaction>
</comment>
<dbReference type="NCBIfam" id="TIGR00543">
    <property type="entry name" value="isochor_syn"/>
    <property type="match status" value="1"/>
</dbReference>
<evidence type="ECO:0000256" key="2">
    <source>
        <dbReference type="ARBA" id="ARBA00005297"/>
    </source>
</evidence>
<dbReference type="PANTHER" id="PTHR42839">
    <property type="entry name" value="ISOCHORISMATE SYNTHASE ENTC"/>
    <property type="match status" value="1"/>
</dbReference>
<evidence type="ECO:0000256" key="6">
    <source>
        <dbReference type="SAM" id="MobiDB-lite"/>
    </source>
</evidence>
<dbReference type="InterPro" id="IPR015890">
    <property type="entry name" value="Chorismate_C"/>
</dbReference>
<accession>A0A1Y0EQK8</accession>
<dbReference type="AlphaFoldDB" id="A0A1Y0EQK8"/>
<dbReference type="Gene3D" id="3.60.120.10">
    <property type="entry name" value="Anthranilate synthase"/>
    <property type="match status" value="1"/>
</dbReference>
<dbReference type="KEGG" id="cser:CCO03_15455"/>
<evidence type="ECO:0000256" key="3">
    <source>
        <dbReference type="ARBA" id="ARBA00012824"/>
    </source>
</evidence>
<feature type="region of interest" description="Disordered" evidence="6">
    <location>
        <begin position="1"/>
        <end position="24"/>
    </location>
</feature>
<evidence type="ECO:0000313" key="9">
    <source>
        <dbReference type="Proteomes" id="UP000196138"/>
    </source>
</evidence>
<sequence>MPALSTASAPATPAPRPAPGASPVLLHGQHASLLGRPLGPVLAAPAAALGVQAAALLPTLAPQARLAGALPFDRTAASHLQVVQAQTNPAAVQAWVQNQAEISSTSPLPVSNERQSPHTLDWSLTAEPSRAAYEASVARCVQRLRDVPASGEALHKVVLARTLLAQASQALNPWWLAQRLGADPHVLRYVAPLPVAAGDAPAWLVGATPERLLARRGRQVLSEPLAGSAPRLADASASRAQAEALQASAKDQQEHRYVVQAIADLLAPLCRQLRVPPQPTLHATATMWHLGTRIEGELRDPSPHALAQTSSLALAALLHPTPAVGGTPRAPALQALAELEPVPRGFYAGAVGWCDAHGDGDWHVSLRCARVQGARARLFAGAGIVASSSPQAEAAETRAKFNAMLHALGVRVPPLDAL</sequence>
<evidence type="ECO:0000259" key="7">
    <source>
        <dbReference type="Pfam" id="PF00425"/>
    </source>
</evidence>
<dbReference type="OrthoDB" id="9806579at2"/>
<organism evidence="8 9">
    <name type="scientific">Comamonas serinivorans</name>
    <dbReference type="NCBI Taxonomy" id="1082851"/>
    <lineage>
        <taxon>Bacteria</taxon>
        <taxon>Pseudomonadati</taxon>
        <taxon>Pseudomonadota</taxon>
        <taxon>Betaproteobacteria</taxon>
        <taxon>Burkholderiales</taxon>
        <taxon>Comamonadaceae</taxon>
        <taxon>Comamonas</taxon>
    </lineage>
</organism>
<evidence type="ECO:0000256" key="1">
    <source>
        <dbReference type="ARBA" id="ARBA00000799"/>
    </source>
</evidence>
<proteinExistence type="inferred from homology"/>
<keyword evidence="4" id="KW-0413">Isomerase</keyword>
<dbReference type="GO" id="GO:0009697">
    <property type="term" value="P:salicylic acid biosynthetic process"/>
    <property type="evidence" value="ECO:0007669"/>
    <property type="project" value="TreeGrafter"/>
</dbReference>
<reference evidence="8 9" key="1">
    <citation type="submission" date="2017-05" db="EMBL/GenBank/DDBJ databases">
        <authorList>
            <person name="Song R."/>
            <person name="Chenine A.L."/>
            <person name="Ruprecht R.M."/>
        </authorList>
    </citation>
    <scope>NUCLEOTIDE SEQUENCE [LARGE SCALE GENOMIC DNA]</scope>
    <source>
        <strain evidence="8 9">DSM 26136</strain>
    </source>
</reference>
<dbReference type="SUPFAM" id="SSF56322">
    <property type="entry name" value="ADC synthase"/>
    <property type="match status" value="1"/>
</dbReference>
<feature type="domain" description="Chorismate-utilising enzyme C-terminal" evidence="7">
    <location>
        <begin position="130"/>
        <end position="400"/>
    </location>
</feature>
<dbReference type="PANTHER" id="PTHR42839:SF2">
    <property type="entry name" value="ISOCHORISMATE SYNTHASE ENTC"/>
    <property type="match status" value="1"/>
</dbReference>
<dbReference type="GO" id="GO:0008909">
    <property type="term" value="F:isochorismate synthase activity"/>
    <property type="evidence" value="ECO:0007669"/>
    <property type="project" value="UniProtKB-EC"/>
</dbReference>
<gene>
    <name evidence="8" type="ORF">CCO03_15455</name>
</gene>
<evidence type="ECO:0000256" key="5">
    <source>
        <dbReference type="ARBA" id="ARBA00041564"/>
    </source>
</evidence>
<dbReference type="RefSeq" id="WP_087282479.1">
    <property type="nucleotide sequence ID" value="NZ_CP021455.1"/>
</dbReference>
<keyword evidence="9" id="KW-1185">Reference proteome</keyword>
<feature type="compositionally biased region" description="Low complexity" evidence="6">
    <location>
        <begin position="1"/>
        <end position="11"/>
    </location>
</feature>
<dbReference type="Proteomes" id="UP000196138">
    <property type="component" value="Chromosome"/>
</dbReference>
<dbReference type="InterPro" id="IPR005801">
    <property type="entry name" value="ADC_synthase"/>
</dbReference>
<comment type="similarity">
    <text evidence="2">Belongs to the isochorismate synthase family.</text>
</comment>
<protein>
    <recommendedName>
        <fullName evidence="3">isochorismate synthase</fullName>
        <ecNumber evidence="3">5.4.4.2</ecNumber>
    </recommendedName>
    <alternativeName>
        <fullName evidence="5">Isochorismate mutase</fullName>
    </alternativeName>
</protein>
<evidence type="ECO:0000256" key="4">
    <source>
        <dbReference type="ARBA" id="ARBA00023235"/>
    </source>
</evidence>